<reference evidence="1 2" key="1">
    <citation type="submission" date="2020-03" db="EMBL/GenBank/DDBJ databases">
        <title>Metabolic flexibility allows generalist bacteria to become dominant in a frequently disturbed ecosystem.</title>
        <authorList>
            <person name="Chen Y.-J."/>
            <person name="Leung P.M."/>
            <person name="Bay S.K."/>
            <person name="Hugenholtz P."/>
            <person name="Kessler A.J."/>
            <person name="Shelley G."/>
            <person name="Waite D.W."/>
            <person name="Cook P.L."/>
            <person name="Greening C."/>
        </authorList>
    </citation>
    <scope>NUCLEOTIDE SEQUENCE [LARGE SCALE GENOMIC DNA]</scope>
    <source>
        <strain evidence="1">SS_bin_28</strain>
    </source>
</reference>
<dbReference type="Proteomes" id="UP000547674">
    <property type="component" value="Unassembled WGS sequence"/>
</dbReference>
<dbReference type="AlphaFoldDB" id="A0A7Y2E5H6"/>
<evidence type="ECO:0000313" key="2">
    <source>
        <dbReference type="Proteomes" id="UP000547674"/>
    </source>
</evidence>
<organism evidence="1 2">
    <name type="scientific">Eiseniibacteriota bacterium</name>
    <dbReference type="NCBI Taxonomy" id="2212470"/>
    <lineage>
        <taxon>Bacteria</taxon>
        <taxon>Candidatus Eiseniibacteriota</taxon>
    </lineage>
</organism>
<evidence type="ECO:0008006" key="3">
    <source>
        <dbReference type="Google" id="ProtNLM"/>
    </source>
</evidence>
<name>A0A7Y2E5H6_UNCEI</name>
<gene>
    <name evidence="1" type="ORF">HKN21_02370</name>
</gene>
<sequence length="242" mass="26365">MSAQTPGELFRHWARVMRARVEYNEVRKDSLFKLIPVSLAFVYGKTLPSDELKRMAGEALRNHLVIKRTNLNVVNETSLHNTPGIEHLAPLAKAGKGAVICGVHLGPYHFMTSAVARAFGEIGIFAAPSFAMRGESWAQAGKALGSNVTVLPSDHKSSLLRAMRILKRGGAIVIFVDIANNVGEDTAENTVAIEFMNLPMRVRIGAAYMSQAAQSPMVYAATWLGKWGSRHVTFSEPSPPVP</sequence>
<protein>
    <recommendedName>
        <fullName evidence="3">Lysophospholipid acyltransferase family protein</fullName>
    </recommendedName>
</protein>
<proteinExistence type="predicted"/>
<accession>A0A7Y2E5H6</accession>
<dbReference type="EMBL" id="JABDJR010000082">
    <property type="protein sequence ID" value="NNF05583.1"/>
    <property type="molecule type" value="Genomic_DNA"/>
</dbReference>
<evidence type="ECO:0000313" key="1">
    <source>
        <dbReference type="EMBL" id="NNF05583.1"/>
    </source>
</evidence>
<feature type="non-terminal residue" evidence="1">
    <location>
        <position position="242"/>
    </location>
</feature>
<comment type="caution">
    <text evidence="1">The sequence shown here is derived from an EMBL/GenBank/DDBJ whole genome shotgun (WGS) entry which is preliminary data.</text>
</comment>